<name>X1IVL1_9ZZZZ</name>
<dbReference type="AlphaFoldDB" id="X1IVL1"/>
<dbReference type="SUPFAM" id="SSF53822">
    <property type="entry name" value="Periplasmic binding protein-like I"/>
    <property type="match status" value="1"/>
</dbReference>
<dbReference type="Pfam" id="PF13458">
    <property type="entry name" value="Peripla_BP_6"/>
    <property type="match status" value="1"/>
</dbReference>
<reference evidence="3" key="1">
    <citation type="journal article" date="2014" name="Front. Microbiol.">
        <title>High frequency of phylogenetically diverse reductive dehalogenase-homologous genes in deep subseafloor sedimentary metagenomes.</title>
        <authorList>
            <person name="Kawai M."/>
            <person name="Futagami T."/>
            <person name="Toyoda A."/>
            <person name="Takaki Y."/>
            <person name="Nishi S."/>
            <person name="Hori S."/>
            <person name="Arai W."/>
            <person name="Tsubouchi T."/>
            <person name="Morono Y."/>
            <person name="Uchiyama I."/>
            <person name="Ito T."/>
            <person name="Fujiyama A."/>
            <person name="Inagaki F."/>
            <person name="Takami H."/>
        </authorList>
    </citation>
    <scope>NUCLEOTIDE SEQUENCE</scope>
    <source>
        <strain evidence="3">Expedition CK06-06</strain>
    </source>
</reference>
<dbReference type="InterPro" id="IPR028081">
    <property type="entry name" value="Leu-bd"/>
</dbReference>
<dbReference type="Gene3D" id="3.40.50.2300">
    <property type="match status" value="1"/>
</dbReference>
<proteinExistence type="predicted"/>
<dbReference type="EMBL" id="BARU01028670">
    <property type="protein sequence ID" value="GAH73310.1"/>
    <property type="molecule type" value="Genomic_DNA"/>
</dbReference>
<comment type="caution">
    <text evidence="3">The sequence shown here is derived from an EMBL/GenBank/DDBJ whole genome shotgun (WGS) entry which is preliminary data.</text>
</comment>
<sequence length="236" mass="25797">MIRKLVTLALTLAVVAVGGLVVTGCPGPAVAPEEIRVGMDVELTGKFAGFGEGSEWGVRAAVDDINRQGGVYVEEYGEKLLIKLIVVDNESDPIKAGTLAEDLILRENVQFIVNGMDVPHMRAPIAVVLERHKVPQITGNGPYEAWMGLRTAVEEPWQYTWSCSFAIATPAKPGDFRAGMPGYTMMDSWTVALEEIELLTNKKVAALASDEPDGRGWYLAFSPVLEEMGWEVYRVE</sequence>
<accession>X1IVL1</accession>
<protein>
    <recommendedName>
        <fullName evidence="2">Leucine-binding protein domain-containing protein</fullName>
    </recommendedName>
</protein>
<gene>
    <name evidence="3" type="ORF">S03H2_45726</name>
</gene>
<keyword evidence="1" id="KW-0732">Signal</keyword>
<feature type="non-terminal residue" evidence="3">
    <location>
        <position position="236"/>
    </location>
</feature>
<evidence type="ECO:0000313" key="3">
    <source>
        <dbReference type="EMBL" id="GAH73310.1"/>
    </source>
</evidence>
<feature type="domain" description="Leucine-binding protein" evidence="2">
    <location>
        <begin position="34"/>
        <end position="166"/>
    </location>
</feature>
<evidence type="ECO:0000256" key="1">
    <source>
        <dbReference type="ARBA" id="ARBA00022729"/>
    </source>
</evidence>
<dbReference type="InterPro" id="IPR051010">
    <property type="entry name" value="BCAA_transport"/>
</dbReference>
<organism evidence="3">
    <name type="scientific">marine sediment metagenome</name>
    <dbReference type="NCBI Taxonomy" id="412755"/>
    <lineage>
        <taxon>unclassified sequences</taxon>
        <taxon>metagenomes</taxon>
        <taxon>ecological metagenomes</taxon>
    </lineage>
</organism>
<dbReference type="PANTHER" id="PTHR30483">
    <property type="entry name" value="LEUCINE-SPECIFIC-BINDING PROTEIN"/>
    <property type="match status" value="1"/>
</dbReference>
<dbReference type="PANTHER" id="PTHR30483:SF6">
    <property type="entry name" value="PERIPLASMIC BINDING PROTEIN OF ABC TRANSPORTER FOR NATURAL AMINO ACIDS"/>
    <property type="match status" value="1"/>
</dbReference>
<dbReference type="InterPro" id="IPR028082">
    <property type="entry name" value="Peripla_BP_I"/>
</dbReference>
<dbReference type="PROSITE" id="PS51257">
    <property type="entry name" value="PROKAR_LIPOPROTEIN"/>
    <property type="match status" value="1"/>
</dbReference>
<evidence type="ECO:0000259" key="2">
    <source>
        <dbReference type="Pfam" id="PF13458"/>
    </source>
</evidence>